<sequence length="51" mass="6241">MKSFYKVNRGRYLKFNSYNYVFTISQHFEYFLKHLSINCVDAFLLVHFVLV</sequence>
<dbReference type="InParanoid" id="A0A1X7VWL1"/>
<proteinExistence type="predicted"/>
<dbReference type="AlphaFoldDB" id="A0A1X7VWL1"/>
<reference evidence="1" key="1">
    <citation type="submission" date="2017-05" db="UniProtKB">
        <authorList>
            <consortium name="EnsemblMetazoa"/>
        </authorList>
    </citation>
    <scope>IDENTIFICATION</scope>
</reference>
<organism evidence="1">
    <name type="scientific">Amphimedon queenslandica</name>
    <name type="common">Sponge</name>
    <dbReference type="NCBI Taxonomy" id="400682"/>
    <lineage>
        <taxon>Eukaryota</taxon>
        <taxon>Metazoa</taxon>
        <taxon>Porifera</taxon>
        <taxon>Demospongiae</taxon>
        <taxon>Heteroscleromorpha</taxon>
        <taxon>Haplosclerida</taxon>
        <taxon>Niphatidae</taxon>
        <taxon>Amphimedon</taxon>
    </lineage>
</organism>
<accession>A0A1X7VWL1</accession>
<evidence type="ECO:0000313" key="1">
    <source>
        <dbReference type="EnsemblMetazoa" id="Aqu2.1.44508_001"/>
    </source>
</evidence>
<dbReference type="EnsemblMetazoa" id="Aqu2.1.44508_001">
    <property type="protein sequence ID" value="Aqu2.1.44508_001"/>
    <property type="gene ID" value="Aqu2.1.44508"/>
</dbReference>
<protein>
    <submittedName>
        <fullName evidence="1">Uncharacterized protein</fullName>
    </submittedName>
</protein>
<name>A0A1X7VWL1_AMPQE</name>